<feature type="region of interest" description="Disordered" evidence="1">
    <location>
        <begin position="3121"/>
        <end position="3381"/>
    </location>
</feature>
<dbReference type="InterPro" id="IPR013783">
    <property type="entry name" value="Ig-like_fold"/>
</dbReference>
<feature type="domain" description="DUF11" evidence="2">
    <location>
        <begin position="2752"/>
        <end position="2854"/>
    </location>
</feature>
<feature type="domain" description="DUF11" evidence="2">
    <location>
        <begin position="1253"/>
        <end position="1365"/>
    </location>
</feature>
<reference evidence="3 4" key="1">
    <citation type="journal article" date="2019" name="Nat. Microbiol.">
        <title>Mediterranean grassland soil C-N compound turnover is dependent on rainfall and depth, and is mediated by genomically divergent microorganisms.</title>
        <authorList>
            <person name="Diamond S."/>
            <person name="Andeer P.F."/>
            <person name="Li Z."/>
            <person name="Crits-Christoph A."/>
            <person name="Burstein D."/>
            <person name="Anantharaman K."/>
            <person name="Lane K.R."/>
            <person name="Thomas B.C."/>
            <person name="Pan C."/>
            <person name="Northen T.R."/>
            <person name="Banfield J.F."/>
        </authorList>
    </citation>
    <scope>NUCLEOTIDE SEQUENCE [LARGE SCALE GENOMIC DNA]</scope>
    <source>
        <strain evidence="3">WS_11</strain>
    </source>
</reference>
<feature type="domain" description="DUF11" evidence="2">
    <location>
        <begin position="1997"/>
        <end position="2111"/>
    </location>
</feature>
<feature type="domain" description="DUF11" evidence="2">
    <location>
        <begin position="1625"/>
        <end position="1739"/>
    </location>
</feature>
<feature type="domain" description="DUF11" evidence="2">
    <location>
        <begin position="2865"/>
        <end position="2978"/>
    </location>
</feature>
<feature type="domain" description="DUF11" evidence="2">
    <location>
        <begin position="2493"/>
        <end position="2606"/>
    </location>
</feature>
<feature type="domain" description="DUF11" evidence="2">
    <location>
        <begin position="2380"/>
        <end position="2478"/>
    </location>
</feature>
<evidence type="ECO:0000313" key="4">
    <source>
        <dbReference type="Proteomes" id="UP000319771"/>
    </source>
</evidence>
<feature type="domain" description="DUF11" evidence="2">
    <location>
        <begin position="2121"/>
        <end position="2234"/>
    </location>
</feature>
<feature type="domain" description="DUF11" evidence="2">
    <location>
        <begin position="2618"/>
        <end position="2730"/>
    </location>
</feature>
<accession>A0A538UCF4</accession>
<feature type="compositionally biased region" description="Basic residues" evidence="1">
    <location>
        <begin position="3340"/>
        <end position="3356"/>
    </location>
</feature>
<feature type="domain" description="DUF11" evidence="2">
    <location>
        <begin position="2989"/>
        <end position="3104"/>
    </location>
</feature>
<dbReference type="EMBL" id="VBPB01000059">
    <property type="protein sequence ID" value="TMQ73576.1"/>
    <property type="molecule type" value="Genomic_DNA"/>
</dbReference>
<feature type="domain" description="DUF11" evidence="2">
    <location>
        <begin position="510"/>
        <end position="624"/>
    </location>
</feature>
<feature type="non-terminal residue" evidence="3">
    <location>
        <position position="3381"/>
    </location>
</feature>
<evidence type="ECO:0000256" key="1">
    <source>
        <dbReference type="SAM" id="MobiDB-lite"/>
    </source>
</evidence>
<feature type="region of interest" description="Disordered" evidence="1">
    <location>
        <begin position="1974"/>
        <end position="1996"/>
    </location>
</feature>
<name>A0A538UCF4_UNCEI</name>
<feature type="domain" description="DUF11" evidence="2">
    <location>
        <begin position="1873"/>
        <end position="1985"/>
    </location>
</feature>
<dbReference type="InterPro" id="IPR001434">
    <property type="entry name" value="OmcB-like_DUF11"/>
</dbReference>
<dbReference type="Pfam" id="PF01345">
    <property type="entry name" value="DUF11"/>
    <property type="match status" value="22"/>
</dbReference>
<feature type="domain" description="DUF11" evidence="2">
    <location>
        <begin position="1005"/>
        <end position="1117"/>
    </location>
</feature>
<feature type="domain" description="DUF11" evidence="2">
    <location>
        <begin position="2245"/>
        <end position="2359"/>
    </location>
</feature>
<dbReference type="Proteomes" id="UP000319771">
    <property type="component" value="Unassembled WGS sequence"/>
</dbReference>
<feature type="domain" description="DUF11" evidence="2">
    <location>
        <begin position="1377"/>
        <end position="1489"/>
    </location>
</feature>
<sequence>MASPAGTDPRPRAGGAARARLAPLLVLALGLGFAPLVAPPVAAQDLPGPAPNLELIPAGSLVIPMDNAHQTLVAPFNIKAYGLVNNLLQNKIPVKWAIKAGKAKDGIDFTALAAKIKPSAGSAASVDFRAGPFIVHQAYASLALPLINAFGSNVVVYQTTSDVTVDVRYTLTFKPKVAVNSANAAIHTDILNRAGIPNYDVISDFNLLAGSCYTLACEPHNTSTSGITAIYNYVLSGGNFIAQCHSIDTYENNTPGGYLTTAGLTVSNTSNAITYPNPDLSFSQFEGALDPAPGGSVQDLKLSAGSSLKANAHIHANDAGTAVPTWAAMAQKMYSSGVGGMVFYLGGHQYGNANMAASNGERMFLNAVMTPPTRPSSCNLGFGIPDLAITKTHSGTFYAGGNRAYTLGVTNVGGDSTLGAVTVTDTLPSGLSYVSAAGSGWSFSVSGQIVTGTYAARLAGGSTASFTLSVAVGVGASPSVTNHAHCATPGDGNAANDVASDPTTVVIPVDLALQKRHTADFTDRANGTYTLVARNVGPFATQGATTVTDTLPAGLTYVSAAGAGWTFGTSGPIVTASFAGTIATSDSAKFTLTAAAGAAAVPSLINAATVATVNDTGAVNNRSTDPTVVNGVVDLRLQKRHTVNFSGLSPGVYTLVATNTGSKATTGTLTVTDTLPAGLSYSSAAGAGWSFATAGAIVTATHPGPIAASDSLKFTLSVTVDAAAVPSVTNPAVVSAAGDVDASNDRAVDPTVVSGVPDLSMRKRHAGAFAVGQNGVYTLSVVNVSAGPTAGVITVRDTLPAGLGFVSSAGAGWTVSVSGAIVTATNPGPIAAGDSSVFTLTVSVGFAASPSVVNAATVSTPGDLYPASDRATDPTLVGTPDLSLDKRHTAAFTVGQNGTYTLVVRNLGGAATSGATTVRDTLPAGLAFVGAAGAGWSFSASGAIVTATFAASLAAGDSTLFTLTAAVAPAAFPSVTNAATATTANDPVAANDRDTDPTAIAGTPDLTVDKRHTAAFTVGQDGTYTLVVRNAGTGSTVGATTVADTLPAGLSFVSAAGAGWSFATSGAIVTATFAASLAAGDSSLITLTAAVAPAAFPSVTNAATVSGAGDLDPANDRDLDAAAVTGAPDLSLDKRHTAAFVVAQNGAYTLVVRNAGTAATVGATTVADTLPAGLAFVGAAGAGWSFANSGQVVTATFAGSLAAGDSSLFTLTAAIAPGAFPSVTNAATASTALDVDAANDRDLDPTGITGVPDLTLDKRHTTAFTVGVDGTYTMVVRNAGTGATSGATTVRDTLPAGLAFVSAAGAGWSFATAGAIVTATFAGSIAGGDSSRFTLTVAVAPGAFPAVTNAATVTGAGDLDPSNDRDLDPTAVGGVPDLALDKRHTTAFTVGLNGDYTLVVRNLGTLATTAATTVTDTLPAALAFVSAAGSGWSFATSGQEITGTFAGSIAAGDSSLWTLTVFPGPGAIPSVTNAATATTAGDAVAANDRDLDPTTVNGALDLELRKRHTGRFEVGTNDSYTLVVTNVGVGAFAGGCTVVDTLPAGLAFAGAAGAGWSFATSGAVVTATFAAPLAAGDSARFTLDVGVALAAFPWAVNTAVVSGAGDLNAANDRAVDSTRVHALPDLALDKRHTTAFVDGQDGVWTFVATNVSSGPTTAAVTVTDTLPAGIAFISGAGAGWSFANAGPIVTATYAGTIAVGDSARFDLTVAVGAAAVPLVTNRATLAGGGDLDPSDDRDTDPTAVVPVPDVTLDKRHTAAFVVGQDAAYTMVVRNPGTAATASAITVRDTLPAGLSFVSAAGAGWSFATSGAIVTASFPAALAAGDSSLWTLTVAVALGAFPAVINAATASTANDRDATNDRDLDPTDVSGVPDLMLDKRHTSAFAVGQTGDYTLVVHNAGTVATLGATTVTDVLPAGLGFVAAAGAGWSVSTSGPTVTATHAAAIAAFDSAAFTLTVNVLPAAFPLVTNTASATTAGDPNAGNDGDADPTAVTGGSDLAIDKRHTTLFRVGENDAYTLVVRNLGTGATIGTTTVVDTLPAGLSFVAASSTGFTFLTSGPIVAGTDPDPIAPGDSLTLTLTVAVAAAAFPAVTNTAHVMTPGDPEPANDSDSDLTPIGGAPDLALDKRHTAPFTVGQNGTYTIVVRNVGTAVTNAATTVVDTLPAGLALISASGSGFGFAVLGPVLIGTYYAAIPPGDSVSFTVLVGVTPAAFPLVTNAAVAATLGDPFAANDRDADPTAISGVPDLALDKRHTAAFVVGQGGVYTLVARNLGSGTTTGPATVTDVLPAGLSFVSAVGAGWSVSAALATVTATHAGPIAAGDSAAFTLTASVGAAAFPSVTNQATVSTAGDLDAANDLDSDPTDITGVGDVTLHKRHAGGFTVGQDGAYTLVVRNTGTAATASAVTVRDTLPAGLGFVSAAGAGFSVANAGAIVTATYAPALAAGDSASLTLTVHVAPAAYPAVTNAATAEYPGDLTPDDDRGVDPTAVLGVPDLALDKRHSGSFLVGQNGVYRLVARNVGTAVTTGAATVTDTLPPGLSFVAASGTGFGFALVGPVVIGTYSAALAPGDSAAIDLTVAVDAAAFPAVTNTAIAAVPVDLDPGNDRDADPTAIGGGPNLSLTKRHVGEFTVAQNGRYDLTVTNVGITATAGTTTVRDTLPAGLTFVAAAGSGWTVAVSGPVVTAQYAASIAPGDSAALSLTAAVGPAAFPTVINAASVETQGDVDGTNDRSVDGSDVTGVPELALAKRHAAAFVDGQPGAWTLVVRNDGTAPTTGATTVVDTLPNGIGFVSGLGSGWTFAALGPVVTASFTGVIAPQDSAVFALTVSVSAAAMPSVVNAADVSTPGDPDPADDRAVDPTTVNGSQDLAILKRHTGPFEVGTNDTYTLVVVNVGSGVMASGITVADTLPAGLSFVSASGPGFTFLTSGAIVSGTDPDALAPGDSLAITLTVSVDAAAYPQVTNTAVVASPGDVNADDDRAVDPTTLHRHPDLALDKRHATAFTQGQAGAWTLVVANLGNGPSAGAITVTDTLPAGVGFVSGSGLGWSFATSGAVVTATTNDVVAPGDSTGFGLVVTVGAQAVPQVVNRATVTATGDPVVANDSDADSVAVTGLPDAALDKRHLGPLTVGQNGDYRFVVTNPGTGRHGHGGGHAAPGSQPGERRRQRLDIRHRRRDRDRELRLSHRPGRQRRLRPHPRRGPRRPAPGRQRRHGHRRRGWEPRQRPGLGRGGGRRHHRPRPRQAPHRLVRGRPARRLHARGREPGHRRHHRLDRRDRHAARGPYLRERRRRRLERRRGGRHRHRHARGADRRRRQRRLHPRRQRRRGRAGGRGQRGHGRDRGRFRSHQRPRHRRHRRGRCPRPGARQAPHRALPGRSGRHLYLRG</sequence>
<feature type="domain" description="DUF11" evidence="2">
    <location>
        <begin position="1749"/>
        <end position="1861"/>
    </location>
</feature>
<comment type="caution">
    <text evidence="3">The sequence shown here is derived from an EMBL/GenBank/DDBJ whole genome shotgun (WGS) entry which is preliminary data.</text>
</comment>
<organism evidence="3 4">
    <name type="scientific">Eiseniibacteriota bacterium</name>
    <dbReference type="NCBI Taxonomy" id="2212470"/>
    <lineage>
        <taxon>Bacteria</taxon>
        <taxon>Candidatus Eiseniibacteriota</taxon>
    </lineage>
</organism>
<proteinExistence type="predicted"/>
<feature type="domain" description="DUF11" evidence="2">
    <location>
        <begin position="1129"/>
        <end position="1241"/>
    </location>
</feature>
<feature type="compositionally biased region" description="Basic residues" evidence="1">
    <location>
        <begin position="3228"/>
        <end position="3276"/>
    </location>
</feature>
<feature type="domain" description="DUF11" evidence="2">
    <location>
        <begin position="386"/>
        <end position="500"/>
    </location>
</feature>
<evidence type="ECO:0000313" key="3">
    <source>
        <dbReference type="EMBL" id="TMQ73576.1"/>
    </source>
</evidence>
<protein>
    <submittedName>
        <fullName evidence="3">DUF11 domain-containing protein</fullName>
    </submittedName>
</protein>
<feature type="domain" description="DUF11" evidence="2">
    <location>
        <begin position="1501"/>
        <end position="1614"/>
    </location>
</feature>
<feature type="compositionally biased region" description="Basic residues" evidence="1">
    <location>
        <begin position="3283"/>
        <end position="3332"/>
    </location>
</feature>
<evidence type="ECO:0000259" key="2">
    <source>
        <dbReference type="Pfam" id="PF01345"/>
    </source>
</evidence>
<dbReference type="Gene3D" id="2.60.40.10">
    <property type="entry name" value="Immunoglobulins"/>
    <property type="match status" value="1"/>
</dbReference>
<feature type="compositionally biased region" description="Basic residues" evidence="1">
    <location>
        <begin position="3205"/>
        <end position="3214"/>
    </location>
</feature>
<feature type="compositionally biased region" description="Basic residues" evidence="1">
    <location>
        <begin position="3181"/>
        <end position="3199"/>
    </location>
</feature>
<dbReference type="InterPro" id="IPR047589">
    <property type="entry name" value="DUF11_rpt"/>
</dbReference>
<feature type="domain" description="DUF11" evidence="2">
    <location>
        <begin position="758"/>
        <end position="871"/>
    </location>
</feature>
<feature type="domain" description="DUF11" evidence="2">
    <location>
        <begin position="881"/>
        <end position="995"/>
    </location>
</feature>
<dbReference type="NCBIfam" id="TIGR01451">
    <property type="entry name" value="B_ant_repeat"/>
    <property type="match status" value="18"/>
</dbReference>
<gene>
    <name evidence="3" type="ORF">E6K81_04105</name>
</gene>
<feature type="domain" description="DUF11" evidence="2">
    <location>
        <begin position="652"/>
        <end position="747"/>
    </location>
</feature>